<gene>
    <name evidence="1" type="ORF">BDM02DRAFT_3265121</name>
</gene>
<protein>
    <submittedName>
        <fullName evidence="1">Uncharacterized protein</fullName>
    </submittedName>
</protein>
<proteinExistence type="predicted"/>
<reference evidence="1" key="2">
    <citation type="journal article" date="2020" name="Nat. Commun.">
        <title>Large-scale genome sequencing of mycorrhizal fungi provides insights into the early evolution of symbiotic traits.</title>
        <authorList>
            <person name="Miyauchi S."/>
            <person name="Kiss E."/>
            <person name="Kuo A."/>
            <person name="Drula E."/>
            <person name="Kohler A."/>
            <person name="Sanchez-Garcia M."/>
            <person name="Morin E."/>
            <person name="Andreopoulos B."/>
            <person name="Barry K.W."/>
            <person name="Bonito G."/>
            <person name="Buee M."/>
            <person name="Carver A."/>
            <person name="Chen C."/>
            <person name="Cichocki N."/>
            <person name="Clum A."/>
            <person name="Culley D."/>
            <person name="Crous P.W."/>
            <person name="Fauchery L."/>
            <person name="Girlanda M."/>
            <person name="Hayes R.D."/>
            <person name="Keri Z."/>
            <person name="LaButti K."/>
            <person name="Lipzen A."/>
            <person name="Lombard V."/>
            <person name="Magnuson J."/>
            <person name="Maillard F."/>
            <person name="Murat C."/>
            <person name="Nolan M."/>
            <person name="Ohm R.A."/>
            <person name="Pangilinan J."/>
            <person name="Pereira M.F."/>
            <person name="Perotto S."/>
            <person name="Peter M."/>
            <person name="Pfister S."/>
            <person name="Riley R."/>
            <person name="Sitrit Y."/>
            <person name="Stielow J.B."/>
            <person name="Szollosi G."/>
            <person name="Zifcakova L."/>
            <person name="Stursova M."/>
            <person name="Spatafora J.W."/>
            <person name="Tedersoo L."/>
            <person name="Vaario L.M."/>
            <person name="Yamada A."/>
            <person name="Yan M."/>
            <person name="Wang P."/>
            <person name="Xu J."/>
            <person name="Bruns T."/>
            <person name="Baldrian P."/>
            <person name="Vilgalys R."/>
            <person name="Dunand C."/>
            <person name="Henrissat B."/>
            <person name="Grigoriev I.V."/>
            <person name="Hibbett D."/>
            <person name="Nagy L.G."/>
            <person name="Martin F.M."/>
        </authorList>
    </citation>
    <scope>NUCLEOTIDE SEQUENCE</scope>
    <source>
        <strain evidence="1">P2</strain>
    </source>
</reference>
<organism evidence="1 2">
    <name type="scientific">Thelephora ganbajun</name>
    <name type="common">Ganba fungus</name>
    <dbReference type="NCBI Taxonomy" id="370292"/>
    <lineage>
        <taxon>Eukaryota</taxon>
        <taxon>Fungi</taxon>
        <taxon>Dikarya</taxon>
        <taxon>Basidiomycota</taxon>
        <taxon>Agaricomycotina</taxon>
        <taxon>Agaricomycetes</taxon>
        <taxon>Thelephorales</taxon>
        <taxon>Thelephoraceae</taxon>
        <taxon>Thelephora</taxon>
    </lineage>
</organism>
<sequence>MYPSLRTLVLALSTFVIGGAEGLKFQKRADVVDTSDVQGAWNILITNAEQTLFYAPMQFGSGNGVVNIYGLVSTTRGDIILPGVYAQNVTGFTDQGKSVVEGPVYAGPVSAAGWTVPDQDIIYYKNSSAALPIKVDGEYAYAGFGIWPNTSTVAQAFGDWSADSLITRILAEPNVGPYWTLLINPLGDDRGTDESFGGLITIGGIANVSQIFNVTQEELKKNNFPDLELVTKYPLLNNSASYNGIRHYAIIDAIKWGNGSATLKSTLSGIPDGKISAYIDSTYSWIQVPYSVTEQLYKNLKNATYVKDTRLWHFRCTELTINITIAGYDYPLSPLTAARHVDGLDCVGTFQAKPENAGGDVVLGVPFLKNVYARFSYQTKRDGQVYDPYVQLMPVTDIQEAHYYWETWYNKWSGSPSQPSSVSPAVQPSLTPSSLSTLPHSSSSFFSSISSSSSLSSSPPSPSPSPSSLPSSPSPSHSSASDPLATGGSNHIAGAVEDDKGKSDPVQRYLAAIIVGSVIAGIALIGGIFFVVMRIRNGRDGRGAYRGLGKPDDGAGPPKAPLYDAEGSSGRYGDGGQGRYTDPYKD</sequence>
<name>A0ACB6ZWD4_THEGA</name>
<dbReference type="EMBL" id="MU117962">
    <property type="protein sequence ID" value="KAF9653972.1"/>
    <property type="molecule type" value="Genomic_DNA"/>
</dbReference>
<comment type="caution">
    <text evidence="1">The sequence shown here is derived from an EMBL/GenBank/DDBJ whole genome shotgun (WGS) entry which is preliminary data.</text>
</comment>
<accession>A0ACB6ZWD4</accession>
<evidence type="ECO:0000313" key="2">
    <source>
        <dbReference type="Proteomes" id="UP000886501"/>
    </source>
</evidence>
<evidence type="ECO:0000313" key="1">
    <source>
        <dbReference type="EMBL" id="KAF9653972.1"/>
    </source>
</evidence>
<reference evidence="1" key="1">
    <citation type="submission" date="2019-10" db="EMBL/GenBank/DDBJ databases">
        <authorList>
            <consortium name="DOE Joint Genome Institute"/>
            <person name="Kuo A."/>
            <person name="Miyauchi S."/>
            <person name="Kiss E."/>
            <person name="Drula E."/>
            <person name="Kohler A."/>
            <person name="Sanchez-Garcia M."/>
            <person name="Andreopoulos B."/>
            <person name="Barry K.W."/>
            <person name="Bonito G."/>
            <person name="Buee M."/>
            <person name="Carver A."/>
            <person name="Chen C."/>
            <person name="Cichocki N."/>
            <person name="Clum A."/>
            <person name="Culley D."/>
            <person name="Crous P.W."/>
            <person name="Fauchery L."/>
            <person name="Girlanda M."/>
            <person name="Hayes R."/>
            <person name="Keri Z."/>
            <person name="Labutti K."/>
            <person name="Lipzen A."/>
            <person name="Lombard V."/>
            <person name="Magnuson J."/>
            <person name="Maillard F."/>
            <person name="Morin E."/>
            <person name="Murat C."/>
            <person name="Nolan M."/>
            <person name="Ohm R."/>
            <person name="Pangilinan J."/>
            <person name="Pereira M."/>
            <person name="Perotto S."/>
            <person name="Peter M."/>
            <person name="Riley R."/>
            <person name="Sitrit Y."/>
            <person name="Stielow B."/>
            <person name="Szollosi G."/>
            <person name="Zifcakova L."/>
            <person name="Stursova M."/>
            <person name="Spatafora J.W."/>
            <person name="Tedersoo L."/>
            <person name="Vaario L.-M."/>
            <person name="Yamada A."/>
            <person name="Yan M."/>
            <person name="Wang P."/>
            <person name="Xu J."/>
            <person name="Bruns T."/>
            <person name="Baldrian P."/>
            <person name="Vilgalys R."/>
            <person name="Henrissat B."/>
            <person name="Grigoriev I.V."/>
            <person name="Hibbett D."/>
            <person name="Nagy L.G."/>
            <person name="Martin F.M."/>
        </authorList>
    </citation>
    <scope>NUCLEOTIDE SEQUENCE</scope>
    <source>
        <strain evidence="1">P2</strain>
    </source>
</reference>
<keyword evidence="2" id="KW-1185">Reference proteome</keyword>
<dbReference type="Proteomes" id="UP000886501">
    <property type="component" value="Unassembled WGS sequence"/>
</dbReference>